<proteinExistence type="predicted"/>
<keyword evidence="2" id="KW-1185">Reference proteome</keyword>
<reference evidence="1" key="2">
    <citation type="submission" date="2015-06" db="UniProtKB">
        <authorList>
            <consortium name="EnsemblMetazoa"/>
        </authorList>
    </citation>
    <scope>IDENTIFICATION</scope>
</reference>
<organism evidence="1 2">
    <name type="scientific">Tetranychus urticae</name>
    <name type="common">Two-spotted spider mite</name>
    <dbReference type="NCBI Taxonomy" id="32264"/>
    <lineage>
        <taxon>Eukaryota</taxon>
        <taxon>Metazoa</taxon>
        <taxon>Ecdysozoa</taxon>
        <taxon>Arthropoda</taxon>
        <taxon>Chelicerata</taxon>
        <taxon>Arachnida</taxon>
        <taxon>Acari</taxon>
        <taxon>Acariformes</taxon>
        <taxon>Trombidiformes</taxon>
        <taxon>Prostigmata</taxon>
        <taxon>Eleutherengona</taxon>
        <taxon>Raphignathae</taxon>
        <taxon>Tetranychoidea</taxon>
        <taxon>Tetranychidae</taxon>
        <taxon>Tetranychus</taxon>
    </lineage>
</organism>
<name>T1JWJ2_TETUR</name>
<dbReference type="EnsemblMetazoa" id="tetur02g08470.1">
    <property type="protein sequence ID" value="tetur02g08470.1"/>
    <property type="gene ID" value="tetur02g08470"/>
</dbReference>
<protein>
    <submittedName>
        <fullName evidence="1">Uncharacterized protein</fullName>
    </submittedName>
</protein>
<dbReference type="AlphaFoldDB" id="T1JWJ2"/>
<sequence length="175" mass="20404">MVSMGNWQIPENILHFKNNYLYSVRTMSTKPEHGINLFFMRFLRYFACDRLCSGKLTKTWFNRLIDARNSPEGLSNFPFNTMKELETYSENSVSPVLYLINEAMLSTYHIGSHIGKAVFNDVFLGVGSDEIDFLNATAMHMIVNSFNRLPNNTEYLKKRYIFQLALFQLNLDRCD</sequence>
<evidence type="ECO:0000313" key="1">
    <source>
        <dbReference type="EnsemblMetazoa" id="tetur02g08470.1"/>
    </source>
</evidence>
<dbReference type="Proteomes" id="UP000015104">
    <property type="component" value="Unassembled WGS sequence"/>
</dbReference>
<reference evidence="2" key="1">
    <citation type="submission" date="2011-08" db="EMBL/GenBank/DDBJ databases">
        <authorList>
            <person name="Rombauts S."/>
        </authorList>
    </citation>
    <scope>NUCLEOTIDE SEQUENCE</scope>
    <source>
        <strain evidence="2">London</strain>
    </source>
</reference>
<evidence type="ECO:0000313" key="2">
    <source>
        <dbReference type="Proteomes" id="UP000015104"/>
    </source>
</evidence>
<dbReference type="SUPFAM" id="SSF48576">
    <property type="entry name" value="Terpenoid synthases"/>
    <property type="match status" value="1"/>
</dbReference>
<dbReference type="HOGENOM" id="CLU_1534512_0_0_1"/>
<dbReference type="EMBL" id="CAEY01000813">
    <property type="status" value="NOT_ANNOTATED_CDS"/>
    <property type="molecule type" value="Genomic_DNA"/>
</dbReference>
<dbReference type="STRING" id="32264.T1JWJ2"/>
<accession>T1JWJ2</accession>
<dbReference type="InterPro" id="IPR008949">
    <property type="entry name" value="Isoprenoid_synthase_dom_sf"/>
</dbReference>